<evidence type="ECO:0000259" key="9">
    <source>
        <dbReference type="Pfam" id="PF13231"/>
    </source>
</evidence>
<dbReference type="STRING" id="1618490.US90_C0005G0028"/>
<accession>A0A0G0MAM9</accession>
<organism evidence="10 11">
    <name type="scientific">Candidatus Shapirobacteria bacterium GW2011_GWE2_38_30</name>
    <dbReference type="NCBI Taxonomy" id="1618490"/>
    <lineage>
        <taxon>Bacteria</taxon>
        <taxon>Candidatus Shapironibacteriota</taxon>
    </lineage>
</organism>
<dbReference type="InterPro" id="IPR038731">
    <property type="entry name" value="RgtA/B/C-like"/>
</dbReference>
<dbReference type="EMBL" id="LBUT01000005">
    <property type="protein sequence ID" value="KKQ70814.1"/>
    <property type="molecule type" value="Genomic_DNA"/>
</dbReference>
<evidence type="ECO:0000313" key="10">
    <source>
        <dbReference type="EMBL" id="KKQ70814.1"/>
    </source>
</evidence>
<evidence type="ECO:0000256" key="2">
    <source>
        <dbReference type="ARBA" id="ARBA00022475"/>
    </source>
</evidence>
<dbReference type="PANTHER" id="PTHR33908:SF11">
    <property type="entry name" value="MEMBRANE PROTEIN"/>
    <property type="match status" value="1"/>
</dbReference>
<feature type="transmembrane region" description="Helical" evidence="8">
    <location>
        <begin position="204"/>
        <end position="224"/>
    </location>
</feature>
<sequence length="540" mass="61961">MLKRIDWVLVLILGLAVVLRVVRLDYLELFGDEIDAGYQSYSLLKTQADYKGHVLPFYGQSFSEWRALGWMYVAIPFISIFGLNEWGVRLTSAFFGLISMGLVWLILKELKVRQDIGKYSLLFLAISPWHVQYSRAGFELTVMATWVLLGVWLLIKTLGIKSNKWLIGAGFAFGAALYTYNTANVFVPLICLTILIIYKASLKSYLVLGLTGLIVCLPLIYQILFGHAGDRFKTVSVFSHKDVAAEVDEYRNAAGNSLWSKVFYNKAVIGGKRILFNYTNAYSGDFLFRMGDVTFRHSLHKVGNLYWLQLPLLVLGVAYVLKLRKDNGIKLLLASLLIAPIPSSLTIDGFNHASRLFLMVYPLSIMSAVGMVSLGRRWKYLILLGLIFEFSNYQLYYWNFYKNESWRWWHSGYKKAMTYVADNKQNYKKVLMDNTYEPALVRYLFWNQINPRTIWGVDDRMNQSIDGFDGYCLSDNSCFVDFKQGITSKPLDKEVLYLVSHERSIGGDWDFSKNPSAGIEVLETIRNYKNEPIFYLLKGQ</sequence>
<evidence type="ECO:0000256" key="6">
    <source>
        <dbReference type="ARBA" id="ARBA00022989"/>
    </source>
</evidence>
<keyword evidence="3" id="KW-0328">Glycosyltransferase</keyword>
<dbReference type="InterPro" id="IPR050297">
    <property type="entry name" value="LipidA_mod_glycosyltrf_83"/>
</dbReference>
<feature type="transmembrane region" description="Helical" evidence="8">
    <location>
        <begin position="328"/>
        <end position="347"/>
    </location>
</feature>
<evidence type="ECO:0000256" key="3">
    <source>
        <dbReference type="ARBA" id="ARBA00022676"/>
    </source>
</evidence>
<dbReference type="GO" id="GO:0009103">
    <property type="term" value="P:lipopolysaccharide biosynthetic process"/>
    <property type="evidence" value="ECO:0007669"/>
    <property type="project" value="UniProtKB-ARBA"/>
</dbReference>
<keyword evidence="4" id="KW-0808">Transferase</keyword>
<feature type="transmembrane region" description="Helical" evidence="8">
    <location>
        <begin position="305"/>
        <end position="322"/>
    </location>
</feature>
<comment type="subcellular location">
    <subcellularLocation>
        <location evidence="1">Cell membrane</location>
        <topology evidence="1">Multi-pass membrane protein</topology>
    </subcellularLocation>
</comment>
<evidence type="ECO:0000256" key="4">
    <source>
        <dbReference type="ARBA" id="ARBA00022679"/>
    </source>
</evidence>
<keyword evidence="5 8" id="KW-0812">Transmembrane</keyword>
<dbReference type="Pfam" id="PF13231">
    <property type="entry name" value="PMT_2"/>
    <property type="match status" value="1"/>
</dbReference>
<feature type="transmembrane region" description="Helical" evidence="8">
    <location>
        <begin position="356"/>
        <end position="374"/>
    </location>
</feature>
<dbReference type="AlphaFoldDB" id="A0A0G0MAM9"/>
<feature type="transmembrane region" description="Helical" evidence="8">
    <location>
        <begin position="167"/>
        <end position="198"/>
    </location>
</feature>
<feature type="transmembrane region" description="Helical" evidence="8">
    <location>
        <begin position="380"/>
        <end position="398"/>
    </location>
</feature>
<evidence type="ECO:0000313" key="11">
    <source>
        <dbReference type="Proteomes" id="UP000034406"/>
    </source>
</evidence>
<protein>
    <recommendedName>
        <fullName evidence="9">Glycosyltransferase RgtA/B/C/D-like domain-containing protein</fullName>
    </recommendedName>
</protein>
<feature type="domain" description="Glycosyltransferase RgtA/B/C/D-like" evidence="9">
    <location>
        <begin position="72"/>
        <end position="221"/>
    </location>
</feature>
<feature type="transmembrane region" description="Helical" evidence="8">
    <location>
        <begin position="136"/>
        <end position="155"/>
    </location>
</feature>
<gene>
    <name evidence="10" type="ORF">US90_C0005G0028</name>
</gene>
<dbReference type="GO" id="GO:0016763">
    <property type="term" value="F:pentosyltransferase activity"/>
    <property type="evidence" value="ECO:0007669"/>
    <property type="project" value="TreeGrafter"/>
</dbReference>
<evidence type="ECO:0000256" key="5">
    <source>
        <dbReference type="ARBA" id="ARBA00022692"/>
    </source>
</evidence>
<keyword evidence="2" id="KW-1003">Cell membrane</keyword>
<evidence type="ECO:0000256" key="7">
    <source>
        <dbReference type="ARBA" id="ARBA00023136"/>
    </source>
</evidence>
<name>A0A0G0MAM9_9BACT</name>
<keyword evidence="6 8" id="KW-1133">Transmembrane helix</keyword>
<dbReference type="PANTHER" id="PTHR33908">
    <property type="entry name" value="MANNOSYLTRANSFERASE YKCB-RELATED"/>
    <property type="match status" value="1"/>
</dbReference>
<reference evidence="10 11" key="1">
    <citation type="journal article" date="2015" name="Nature">
        <title>rRNA introns, odd ribosomes, and small enigmatic genomes across a large radiation of phyla.</title>
        <authorList>
            <person name="Brown C.T."/>
            <person name="Hug L.A."/>
            <person name="Thomas B.C."/>
            <person name="Sharon I."/>
            <person name="Castelle C.J."/>
            <person name="Singh A."/>
            <person name="Wilkins M.J."/>
            <person name="Williams K.H."/>
            <person name="Banfield J.F."/>
        </authorList>
    </citation>
    <scope>NUCLEOTIDE SEQUENCE [LARGE SCALE GENOMIC DNA]</scope>
</reference>
<dbReference type="Proteomes" id="UP000034406">
    <property type="component" value="Unassembled WGS sequence"/>
</dbReference>
<proteinExistence type="predicted"/>
<feature type="transmembrane region" description="Helical" evidence="8">
    <location>
        <begin position="90"/>
        <end position="107"/>
    </location>
</feature>
<dbReference type="GO" id="GO:0005886">
    <property type="term" value="C:plasma membrane"/>
    <property type="evidence" value="ECO:0007669"/>
    <property type="project" value="UniProtKB-SubCell"/>
</dbReference>
<keyword evidence="7 8" id="KW-0472">Membrane</keyword>
<comment type="caution">
    <text evidence="10">The sequence shown here is derived from an EMBL/GenBank/DDBJ whole genome shotgun (WGS) entry which is preliminary data.</text>
</comment>
<evidence type="ECO:0000256" key="8">
    <source>
        <dbReference type="SAM" id="Phobius"/>
    </source>
</evidence>
<evidence type="ECO:0000256" key="1">
    <source>
        <dbReference type="ARBA" id="ARBA00004651"/>
    </source>
</evidence>